<evidence type="ECO:0000313" key="8">
    <source>
        <dbReference type="Proteomes" id="UP001597389"/>
    </source>
</evidence>
<keyword evidence="8" id="KW-1185">Reference proteome</keyword>
<evidence type="ECO:0000256" key="1">
    <source>
        <dbReference type="ARBA" id="ARBA00022617"/>
    </source>
</evidence>
<dbReference type="SUPFAM" id="SSF46626">
    <property type="entry name" value="Cytochrome c"/>
    <property type="match status" value="1"/>
</dbReference>
<dbReference type="SUPFAM" id="SSF63829">
    <property type="entry name" value="Calcium-dependent phosphotriesterase"/>
    <property type="match status" value="1"/>
</dbReference>
<dbReference type="Pfam" id="PF16871">
    <property type="entry name" value="DUF5077"/>
    <property type="match status" value="1"/>
</dbReference>
<evidence type="ECO:0000256" key="2">
    <source>
        <dbReference type="ARBA" id="ARBA00022723"/>
    </source>
</evidence>
<comment type="caution">
    <text evidence="7">The sequence shown here is derived from an EMBL/GenBank/DDBJ whole genome shotgun (WGS) entry which is preliminary data.</text>
</comment>
<name>A0ABW4ZEH3_9BACT</name>
<protein>
    <submittedName>
        <fullName evidence="7">C-type cytochrome</fullName>
    </submittedName>
</protein>
<dbReference type="PANTHER" id="PTHR33546">
    <property type="entry name" value="LARGE, MULTIFUNCTIONAL SECRETED PROTEIN-RELATED"/>
    <property type="match status" value="1"/>
</dbReference>
<dbReference type="InterPro" id="IPR055557">
    <property type="entry name" value="DUF7133"/>
</dbReference>
<dbReference type="Pfam" id="PF00034">
    <property type="entry name" value="Cytochrom_C"/>
    <property type="match status" value="1"/>
</dbReference>
<dbReference type="InterPro" id="IPR036909">
    <property type="entry name" value="Cyt_c-like_dom_sf"/>
</dbReference>
<dbReference type="InterPro" id="IPR011042">
    <property type="entry name" value="6-blade_b-propeller_TolB-like"/>
</dbReference>
<keyword evidence="2 4" id="KW-0479">Metal-binding</keyword>
<keyword evidence="3 4" id="KW-0408">Iron</keyword>
<dbReference type="Pfam" id="PF23500">
    <property type="entry name" value="DUF7133"/>
    <property type="match status" value="1"/>
</dbReference>
<evidence type="ECO:0000256" key="5">
    <source>
        <dbReference type="SAM" id="SignalP"/>
    </source>
</evidence>
<sequence>MKAILFLITCITAPLSAKTITGETATLRGPNGGRELTWNNNLLRFWHSPNSIPEWQFTATSKGSVTLSITYANQDQAGTTCRVSLGNDQHNFTVQDTKSWSQFKTQTVGTFHFNKGSQTLSIDPLSLNTRAVMDLKSITLSGDTHLLKLVTPRTPKRPGVLQKLNAPHPSMQVTDLTPEGLDLRVTGIDYLSDGTMVVSSWDKWGSVYLIRNYRGPREKMTIHRFAQGLAEPLGVCVVDDTIYVQQKQELTRLRDTNNDGTCDAYEVVCNAWDVSGNFHEFAFCPIYKDGYFYVALAIAVNKGGATTNPQQKDRGTLIKINPKTGTYEVLAAGFRTPNGLALSANKKHFFLTDNQGDYLPASKLIDVRPGRFYNHKYSPPHPMSSLPVSPPVAWLPQNEIGNSPTQPLELTHGPYAGQLIFGDIHHGGLKRVSLQSINGEIQGTVFRFAQNLRGGINRLSLTPDGNLIAGIAGDRGNWGNGQRNGLLRIAFSPTTTFEIHSVQTLTNGLKLTFTQPLAEGLGWDPAFYQIDSYTYKPTIKYGGPKIDRHNLTVTAATVSNDRKHVFLEIPNIKTGYVVHGILFPDLIDSNTQKAWAAEWWTTVNHIPTNQFGKTLAPPKNPTRIIPNKKATITPHTLAKTLFAENCQSCHKTSTEKLVGPGLAGLIGKSQKVIRNGAETTITIDKAYLRRAITHPSHEFPTGYQPIMPALGQNFTDKQLDALVDWMSSLTPNQE</sequence>
<dbReference type="Gene3D" id="1.10.760.10">
    <property type="entry name" value="Cytochrome c-like domain"/>
    <property type="match status" value="1"/>
</dbReference>
<feature type="domain" description="Cytochrome c" evidence="6">
    <location>
        <begin position="633"/>
        <end position="730"/>
    </location>
</feature>
<feature type="signal peptide" evidence="5">
    <location>
        <begin position="1"/>
        <end position="17"/>
    </location>
</feature>
<accession>A0ABW4ZEH3</accession>
<dbReference type="Proteomes" id="UP001597389">
    <property type="component" value="Unassembled WGS sequence"/>
</dbReference>
<reference evidence="8" key="1">
    <citation type="journal article" date="2019" name="Int. J. Syst. Evol. Microbiol.">
        <title>The Global Catalogue of Microorganisms (GCM) 10K type strain sequencing project: providing services to taxonomists for standard genome sequencing and annotation.</title>
        <authorList>
            <consortium name="The Broad Institute Genomics Platform"/>
            <consortium name="The Broad Institute Genome Sequencing Center for Infectious Disease"/>
            <person name="Wu L."/>
            <person name="Ma J."/>
        </authorList>
    </citation>
    <scope>NUCLEOTIDE SEQUENCE [LARGE SCALE GENOMIC DNA]</scope>
    <source>
        <strain evidence="8">CCUG 57942</strain>
    </source>
</reference>
<dbReference type="EMBL" id="JBHUJB010000072">
    <property type="protein sequence ID" value="MFD2160105.1"/>
    <property type="molecule type" value="Genomic_DNA"/>
</dbReference>
<dbReference type="SUPFAM" id="SSF49785">
    <property type="entry name" value="Galactose-binding domain-like"/>
    <property type="match status" value="1"/>
</dbReference>
<dbReference type="Gene3D" id="2.60.120.260">
    <property type="entry name" value="Galactose-binding domain-like"/>
    <property type="match status" value="1"/>
</dbReference>
<organism evidence="7 8">
    <name type="scientific">Rubritalea tangerina</name>
    <dbReference type="NCBI Taxonomy" id="430798"/>
    <lineage>
        <taxon>Bacteria</taxon>
        <taxon>Pseudomonadati</taxon>
        <taxon>Verrucomicrobiota</taxon>
        <taxon>Verrucomicrobiia</taxon>
        <taxon>Verrucomicrobiales</taxon>
        <taxon>Rubritaleaceae</taxon>
        <taxon>Rubritalea</taxon>
    </lineage>
</organism>
<dbReference type="InterPro" id="IPR008979">
    <property type="entry name" value="Galactose-bd-like_sf"/>
</dbReference>
<evidence type="ECO:0000256" key="4">
    <source>
        <dbReference type="PROSITE-ProRule" id="PRU00433"/>
    </source>
</evidence>
<gene>
    <name evidence="7" type="ORF">ACFSW8_14465</name>
</gene>
<dbReference type="InterPro" id="IPR009056">
    <property type="entry name" value="Cyt_c-like_dom"/>
</dbReference>
<evidence type="ECO:0000256" key="3">
    <source>
        <dbReference type="ARBA" id="ARBA00023004"/>
    </source>
</evidence>
<evidence type="ECO:0000259" key="6">
    <source>
        <dbReference type="PROSITE" id="PS51007"/>
    </source>
</evidence>
<proteinExistence type="predicted"/>
<feature type="chain" id="PRO_5046715552" evidence="5">
    <location>
        <begin position="18"/>
        <end position="734"/>
    </location>
</feature>
<keyword evidence="1 4" id="KW-0349">Heme</keyword>
<evidence type="ECO:0000313" key="7">
    <source>
        <dbReference type="EMBL" id="MFD2160105.1"/>
    </source>
</evidence>
<dbReference type="PANTHER" id="PTHR33546:SF1">
    <property type="entry name" value="LARGE, MULTIFUNCTIONAL SECRETED PROTEIN"/>
    <property type="match status" value="1"/>
</dbReference>
<keyword evidence="5" id="KW-0732">Signal</keyword>
<dbReference type="PROSITE" id="PS51007">
    <property type="entry name" value="CYTC"/>
    <property type="match status" value="1"/>
</dbReference>
<dbReference type="InterPro" id="IPR031712">
    <property type="entry name" value="DUF5077"/>
</dbReference>
<dbReference type="RefSeq" id="WP_377088074.1">
    <property type="nucleotide sequence ID" value="NZ_JBHSJL010000014.1"/>
</dbReference>
<dbReference type="Gene3D" id="2.120.10.30">
    <property type="entry name" value="TolB, C-terminal domain"/>
    <property type="match status" value="1"/>
</dbReference>